<feature type="region of interest" description="Disordered" evidence="6">
    <location>
        <begin position="193"/>
        <end position="212"/>
    </location>
</feature>
<evidence type="ECO:0000256" key="1">
    <source>
        <dbReference type="ARBA" id="ARBA00004170"/>
    </source>
</evidence>
<evidence type="ECO:0000256" key="2">
    <source>
        <dbReference type="ARBA" id="ARBA00004198"/>
    </source>
</evidence>
<dbReference type="SMART" id="SM00233">
    <property type="entry name" value="PH"/>
    <property type="match status" value="1"/>
</dbReference>
<dbReference type="PROSITE" id="PS50003">
    <property type="entry name" value="PH_DOMAIN"/>
    <property type="match status" value="1"/>
</dbReference>
<comment type="subcellular location">
    <subcellularLocation>
        <location evidence="2">Golgi apparatus</location>
        <location evidence="2">trans-Golgi network membrane</location>
    </subcellularLocation>
    <subcellularLocation>
        <location evidence="1">Membrane</location>
        <topology evidence="1">Peripheral membrane protein</topology>
    </subcellularLocation>
</comment>
<organism evidence="8 9">
    <name type="scientific">Folsomia candida</name>
    <name type="common">Springtail</name>
    <dbReference type="NCBI Taxonomy" id="158441"/>
    <lineage>
        <taxon>Eukaryota</taxon>
        <taxon>Metazoa</taxon>
        <taxon>Ecdysozoa</taxon>
        <taxon>Arthropoda</taxon>
        <taxon>Hexapoda</taxon>
        <taxon>Collembola</taxon>
        <taxon>Entomobryomorpha</taxon>
        <taxon>Isotomoidea</taxon>
        <taxon>Isotomidae</taxon>
        <taxon>Proisotominae</taxon>
        <taxon>Folsomia</taxon>
    </lineage>
</organism>
<name>A0A226EX66_FOLCA</name>
<comment type="caution">
    <text evidence="8">The sequence shown here is derived from an EMBL/GenBank/DDBJ whole genome shotgun (WGS) entry which is preliminary data.</text>
</comment>
<dbReference type="PANTHER" id="PTHR22902:SF27">
    <property type="entry name" value="PLECKSTRIN HOMOLOGY DOMAIN-CONTAINING FAMILY A MEMBER 3"/>
    <property type="match status" value="1"/>
</dbReference>
<dbReference type="GO" id="GO:0042147">
    <property type="term" value="P:retrograde transport, endosome to Golgi"/>
    <property type="evidence" value="ECO:0007669"/>
    <property type="project" value="TreeGrafter"/>
</dbReference>
<evidence type="ECO:0000256" key="6">
    <source>
        <dbReference type="SAM" id="MobiDB-lite"/>
    </source>
</evidence>
<evidence type="ECO:0000256" key="4">
    <source>
        <dbReference type="ARBA" id="ARBA00023034"/>
    </source>
</evidence>
<dbReference type="GO" id="GO:0005829">
    <property type="term" value="C:cytosol"/>
    <property type="evidence" value="ECO:0007669"/>
    <property type="project" value="GOC"/>
</dbReference>
<evidence type="ECO:0000256" key="5">
    <source>
        <dbReference type="ARBA" id="ARBA00023136"/>
    </source>
</evidence>
<dbReference type="SUPFAM" id="SSF50729">
    <property type="entry name" value="PH domain-like"/>
    <property type="match status" value="1"/>
</dbReference>
<evidence type="ECO:0000259" key="7">
    <source>
        <dbReference type="PROSITE" id="PS50003"/>
    </source>
</evidence>
<dbReference type="GO" id="GO:0005769">
    <property type="term" value="C:early endosome"/>
    <property type="evidence" value="ECO:0007669"/>
    <property type="project" value="TreeGrafter"/>
</dbReference>
<evidence type="ECO:0000313" key="9">
    <source>
        <dbReference type="Proteomes" id="UP000198287"/>
    </source>
</evidence>
<gene>
    <name evidence="8" type="ORF">Fcan01_01945</name>
</gene>
<sequence>MKGILLKWTNYWNGWQPRWFILEDGILSYYSSEEEVNQGCKGSVCVSACDINVHQTDIHRLDIVIPGEQHIYVRVGSPGERAGWLVALGSAKAQGLVSNIRTRKTSESCSSACSDLAKGKKSELRLYCDLLMQQIHSIKEAANGENGPDKLDESTNLLSATCDTFIKTLDECLTLADANPTYVAGNPVSHLTSANGNLSKGKSKSIVHSNSN</sequence>
<dbReference type="OMA" id="CMTLANQ"/>
<keyword evidence="3" id="KW-0597">Phosphoprotein</keyword>
<keyword evidence="4" id="KW-0333">Golgi apparatus</keyword>
<keyword evidence="5" id="KW-0472">Membrane</keyword>
<dbReference type="OrthoDB" id="1854502at2759"/>
<dbReference type="PANTHER" id="PTHR22902">
    <property type="entry name" value="SESQUIPEDALIAN"/>
    <property type="match status" value="1"/>
</dbReference>
<feature type="domain" description="PH" evidence="7">
    <location>
        <begin position="1"/>
        <end position="93"/>
    </location>
</feature>
<dbReference type="InterPro" id="IPR001849">
    <property type="entry name" value="PH_domain"/>
</dbReference>
<dbReference type="Proteomes" id="UP000198287">
    <property type="component" value="Unassembled WGS sequence"/>
</dbReference>
<dbReference type="InterPro" id="IPR011993">
    <property type="entry name" value="PH-like_dom_sf"/>
</dbReference>
<proteinExistence type="predicted"/>
<dbReference type="GO" id="GO:0055037">
    <property type="term" value="C:recycling endosome"/>
    <property type="evidence" value="ECO:0007669"/>
    <property type="project" value="TreeGrafter"/>
</dbReference>
<dbReference type="STRING" id="158441.A0A226EX66"/>
<dbReference type="GO" id="GO:0001881">
    <property type="term" value="P:receptor recycling"/>
    <property type="evidence" value="ECO:0007669"/>
    <property type="project" value="TreeGrafter"/>
</dbReference>
<dbReference type="GO" id="GO:0005802">
    <property type="term" value="C:trans-Golgi network"/>
    <property type="evidence" value="ECO:0007669"/>
    <property type="project" value="TreeGrafter"/>
</dbReference>
<dbReference type="GO" id="GO:0007032">
    <property type="term" value="P:endosome organization"/>
    <property type="evidence" value="ECO:0007669"/>
    <property type="project" value="TreeGrafter"/>
</dbReference>
<dbReference type="GO" id="GO:0016020">
    <property type="term" value="C:membrane"/>
    <property type="evidence" value="ECO:0007669"/>
    <property type="project" value="UniProtKB-SubCell"/>
</dbReference>
<dbReference type="Pfam" id="PF00169">
    <property type="entry name" value="PH"/>
    <property type="match status" value="1"/>
</dbReference>
<dbReference type="FunFam" id="2.30.29.30:FF:000085">
    <property type="entry name" value="Pleckstrin homology domain-containing family A member 8"/>
    <property type="match status" value="1"/>
</dbReference>
<reference evidence="8 9" key="1">
    <citation type="submission" date="2015-12" db="EMBL/GenBank/DDBJ databases">
        <title>The genome of Folsomia candida.</title>
        <authorList>
            <person name="Faddeeva A."/>
            <person name="Derks M.F."/>
            <person name="Anvar Y."/>
            <person name="Smit S."/>
            <person name="Van Straalen N."/>
            <person name="Roelofs D."/>
        </authorList>
    </citation>
    <scope>NUCLEOTIDE SEQUENCE [LARGE SCALE GENOMIC DNA]</scope>
    <source>
        <strain evidence="8 9">VU population</strain>
        <tissue evidence="8">Whole body</tissue>
    </source>
</reference>
<dbReference type="AlphaFoldDB" id="A0A226EX66"/>
<accession>A0A226EX66</accession>
<protein>
    <submittedName>
        <fullName evidence="8">Pleckstrin y domain-containing family A member 3</fullName>
    </submittedName>
</protein>
<evidence type="ECO:0000313" key="8">
    <source>
        <dbReference type="EMBL" id="OXA62182.1"/>
    </source>
</evidence>
<keyword evidence="9" id="KW-1185">Reference proteome</keyword>
<dbReference type="InterPro" id="IPR045188">
    <property type="entry name" value="Boi1/Boi2-like"/>
</dbReference>
<dbReference type="Gene3D" id="2.30.29.30">
    <property type="entry name" value="Pleckstrin-homology domain (PH domain)/Phosphotyrosine-binding domain (PTB)"/>
    <property type="match status" value="1"/>
</dbReference>
<dbReference type="EMBL" id="LNIX01000001">
    <property type="protein sequence ID" value="OXA62182.1"/>
    <property type="molecule type" value="Genomic_DNA"/>
</dbReference>
<evidence type="ECO:0000256" key="3">
    <source>
        <dbReference type="ARBA" id="ARBA00022553"/>
    </source>
</evidence>